<proteinExistence type="predicted"/>
<accession>A0A2T7PLZ6</accession>
<dbReference type="EMBL" id="PZQS01000003">
    <property type="protein sequence ID" value="PVD34446.1"/>
    <property type="molecule type" value="Genomic_DNA"/>
</dbReference>
<keyword evidence="3" id="KW-1185">Reference proteome</keyword>
<sequence>MRQERGEPGVMFTTAGECVRVTVQIEQLLSLAITLADSSALCSLRVCVNCGQRLSGQGNEANKGERHPPPTLPSTPLHPPSHLLSSLSHAVTMVCERKREKETEFTK</sequence>
<organism evidence="2 3">
    <name type="scientific">Pomacea canaliculata</name>
    <name type="common">Golden apple snail</name>
    <dbReference type="NCBI Taxonomy" id="400727"/>
    <lineage>
        <taxon>Eukaryota</taxon>
        <taxon>Metazoa</taxon>
        <taxon>Spiralia</taxon>
        <taxon>Lophotrochozoa</taxon>
        <taxon>Mollusca</taxon>
        <taxon>Gastropoda</taxon>
        <taxon>Caenogastropoda</taxon>
        <taxon>Architaenioglossa</taxon>
        <taxon>Ampullarioidea</taxon>
        <taxon>Ampullariidae</taxon>
        <taxon>Pomacea</taxon>
    </lineage>
</organism>
<feature type="region of interest" description="Disordered" evidence="1">
    <location>
        <begin position="55"/>
        <end position="83"/>
    </location>
</feature>
<reference evidence="2 3" key="1">
    <citation type="submission" date="2018-04" db="EMBL/GenBank/DDBJ databases">
        <title>The genome of golden apple snail Pomacea canaliculata provides insight into stress tolerance and invasive adaptation.</title>
        <authorList>
            <person name="Liu C."/>
            <person name="Liu B."/>
            <person name="Ren Y."/>
            <person name="Zhang Y."/>
            <person name="Wang H."/>
            <person name="Li S."/>
            <person name="Jiang F."/>
            <person name="Yin L."/>
            <person name="Zhang G."/>
            <person name="Qian W."/>
            <person name="Fan W."/>
        </authorList>
    </citation>
    <scope>NUCLEOTIDE SEQUENCE [LARGE SCALE GENOMIC DNA]</scope>
    <source>
        <strain evidence="2">SZHN2017</strain>
        <tissue evidence="2">Muscle</tissue>
    </source>
</reference>
<feature type="compositionally biased region" description="Pro residues" evidence="1">
    <location>
        <begin position="69"/>
        <end position="79"/>
    </location>
</feature>
<evidence type="ECO:0000256" key="1">
    <source>
        <dbReference type="SAM" id="MobiDB-lite"/>
    </source>
</evidence>
<comment type="caution">
    <text evidence="2">The sequence shown here is derived from an EMBL/GenBank/DDBJ whole genome shotgun (WGS) entry which is preliminary data.</text>
</comment>
<evidence type="ECO:0000313" key="2">
    <source>
        <dbReference type="EMBL" id="PVD34446.1"/>
    </source>
</evidence>
<dbReference type="Proteomes" id="UP000245119">
    <property type="component" value="Linkage Group LG3"/>
</dbReference>
<gene>
    <name evidence="2" type="ORF">C0Q70_05719</name>
</gene>
<evidence type="ECO:0000313" key="3">
    <source>
        <dbReference type="Proteomes" id="UP000245119"/>
    </source>
</evidence>
<protein>
    <submittedName>
        <fullName evidence="2">Uncharacterized protein</fullName>
    </submittedName>
</protein>
<dbReference type="AlphaFoldDB" id="A0A2T7PLZ6"/>
<name>A0A2T7PLZ6_POMCA</name>